<organism evidence="1 2">
    <name type="scientific">Pseudoxanthomonas sacheonensis</name>
    <dbReference type="NCBI Taxonomy" id="443615"/>
    <lineage>
        <taxon>Bacteria</taxon>
        <taxon>Pseudomonadati</taxon>
        <taxon>Pseudomonadota</taxon>
        <taxon>Gammaproteobacteria</taxon>
        <taxon>Lysobacterales</taxon>
        <taxon>Lysobacteraceae</taxon>
        <taxon>Pseudoxanthomonas</taxon>
    </lineage>
</organism>
<evidence type="ECO:0000313" key="1">
    <source>
        <dbReference type="EMBL" id="MDR6842067.1"/>
    </source>
</evidence>
<name>A0ABU1RTX7_9GAMM</name>
<proteinExistence type="predicted"/>
<protein>
    <recommendedName>
        <fullName evidence="3">Lipoprotein</fullName>
    </recommendedName>
</protein>
<gene>
    <name evidence="1" type="ORF">J2W94_002352</name>
</gene>
<keyword evidence="2" id="KW-1185">Reference proteome</keyword>
<dbReference type="RefSeq" id="WP_310093466.1">
    <property type="nucleotide sequence ID" value="NZ_JAVDTT010000002.1"/>
</dbReference>
<dbReference type="EMBL" id="JAVDTT010000002">
    <property type="protein sequence ID" value="MDR6842067.1"/>
    <property type="molecule type" value="Genomic_DNA"/>
</dbReference>
<dbReference type="PROSITE" id="PS51257">
    <property type="entry name" value="PROKAR_LIPOPROTEIN"/>
    <property type="match status" value="1"/>
</dbReference>
<sequence length="78" mass="8155">MNAPMFRTALIAFALMGLGACKPEPPPTDEPPEPKAVAADNTELRDAIQKPIDQAKAVEGVVQDAADEQRAAVEAAAN</sequence>
<reference evidence="1 2" key="1">
    <citation type="submission" date="2023-07" db="EMBL/GenBank/DDBJ databases">
        <title>Sorghum-associated microbial communities from plants grown in Nebraska, USA.</title>
        <authorList>
            <person name="Schachtman D."/>
        </authorList>
    </citation>
    <scope>NUCLEOTIDE SEQUENCE [LARGE SCALE GENOMIC DNA]</scope>
    <source>
        <strain evidence="1 2">BE107</strain>
    </source>
</reference>
<evidence type="ECO:0008006" key="3">
    <source>
        <dbReference type="Google" id="ProtNLM"/>
    </source>
</evidence>
<evidence type="ECO:0000313" key="2">
    <source>
        <dbReference type="Proteomes" id="UP001254759"/>
    </source>
</evidence>
<dbReference type="Proteomes" id="UP001254759">
    <property type="component" value="Unassembled WGS sequence"/>
</dbReference>
<accession>A0ABU1RTX7</accession>
<comment type="caution">
    <text evidence="1">The sequence shown here is derived from an EMBL/GenBank/DDBJ whole genome shotgun (WGS) entry which is preliminary data.</text>
</comment>